<name>A0AAE8YUR2_9CAUD</name>
<dbReference type="Proteomes" id="UP000827544">
    <property type="component" value="Segment"/>
</dbReference>
<gene>
    <name evidence="1" type="ORF">NATE_48</name>
</gene>
<evidence type="ECO:0000313" key="2">
    <source>
        <dbReference type="Proteomes" id="UP000827544"/>
    </source>
</evidence>
<proteinExistence type="predicted"/>
<organism evidence="1 2">
    <name type="scientific">Bacillus phage vB_BanS_Nate</name>
    <dbReference type="NCBI Taxonomy" id="2894788"/>
    <lineage>
        <taxon>Viruses</taxon>
        <taxon>Duplodnaviria</taxon>
        <taxon>Heunggongvirae</taxon>
        <taxon>Uroviricota</taxon>
        <taxon>Caudoviricetes</taxon>
        <taxon>Joanripponvirinae</taxon>
        <taxon>Natevirus</taxon>
        <taxon>Natevirus nate</taxon>
    </lineage>
</organism>
<keyword evidence="2" id="KW-1185">Reference proteome</keyword>
<accession>A0AAE8YUR2</accession>
<protein>
    <submittedName>
        <fullName evidence="1">Uncharacterized protein</fullName>
    </submittedName>
</protein>
<dbReference type="EMBL" id="OK499992">
    <property type="protein sequence ID" value="UGO50901.1"/>
    <property type="molecule type" value="Genomic_DNA"/>
</dbReference>
<reference evidence="1" key="1">
    <citation type="submission" date="2021-10" db="EMBL/GenBank/DDBJ databases">
        <authorList>
            <person name="Lavering E.D."/>
            <person name="James R."/>
            <person name="Fairholm J.D."/>
            <person name="Ogilvie B.H."/>
            <person name="Thurgood T.L."/>
            <person name="Robison R.A."/>
            <person name="Grose J.H."/>
        </authorList>
    </citation>
    <scope>NUCLEOTIDE SEQUENCE</scope>
</reference>
<sequence length="85" mass="9822">MNMNEVKKVIKEMQEEQDKAFEAYDYAVSNTLEYFVRQLKSAIGNESPQDLAERIVGAIETSQNVMKSEYSRGDMIEDIIRVLNK</sequence>
<evidence type="ECO:0000313" key="1">
    <source>
        <dbReference type="EMBL" id="UGO50901.1"/>
    </source>
</evidence>